<sequence length="509" mass="51702">MNGLFGFVLRHKLLIGLLWLVVACAGALAAVQVTDRLKEEFTPPGSAARDANAAIARTYGTGGAEKPLVPVITLPAGGDVDAPGVRRPFAAAEERLGARTVSYADGGDRRLVGADGRTTAGLVFLRQEAGGPGGGDRMAEGPDLTGVLSEVMRPHLPPGASIRVTGIEALEEGAGGEGPSVLVETVVGGLGALVVLAFVFGSLLALVPLVVAIVSILASFLVVYGITGVTDVNFMVQSVVALIGLGVAVDYSLLLVTRWREERAAGHEGEEAVRRAMATAGHAIVSSAVAVAIGLIVMLVVPLEFLRGVGYGGMIIPAVSALAALTLLPVVLAAAGPRLDRRRLGRRGARGDRDGAGRAWTAWTRTVIRFRVPAVLASAALLGGPAFAALGMNLGEAHSGALAKSGPAYEGLTSLRAARIRTGVLTPVDVVVPDSAGPAAVAGRLRALPGVHAVAASAGPEWRRDGTALITVVPVAEGGTGAGKDTVGAIRAAVPPTWTSPTRCTACSR</sequence>
<evidence type="ECO:0000256" key="1">
    <source>
        <dbReference type="ARBA" id="ARBA00004651"/>
    </source>
</evidence>
<evidence type="ECO:0000259" key="7">
    <source>
        <dbReference type="PROSITE" id="PS50156"/>
    </source>
</evidence>
<dbReference type="PANTHER" id="PTHR33406:SF13">
    <property type="entry name" value="MEMBRANE PROTEIN YDFJ"/>
    <property type="match status" value="1"/>
</dbReference>
<dbReference type="Pfam" id="PF03176">
    <property type="entry name" value="MMPL"/>
    <property type="match status" value="1"/>
</dbReference>
<feature type="transmembrane region" description="Helical" evidence="6">
    <location>
        <begin position="315"/>
        <end position="336"/>
    </location>
</feature>
<evidence type="ECO:0000256" key="4">
    <source>
        <dbReference type="ARBA" id="ARBA00022989"/>
    </source>
</evidence>
<evidence type="ECO:0000313" key="9">
    <source>
        <dbReference type="Proteomes" id="UP001596074"/>
    </source>
</evidence>
<evidence type="ECO:0000256" key="6">
    <source>
        <dbReference type="SAM" id="Phobius"/>
    </source>
</evidence>
<organism evidence="8 9">
    <name type="scientific">Actinomadura rugatobispora</name>
    <dbReference type="NCBI Taxonomy" id="1994"/>
    <lineage>
        <taxon>Bacteria</taxon>
        <taxon>Bacillati</taxon>
        <taxon>Actinomycetota</taxon>
        <taxon>Actinomycetes</taxon>
        <taxon>Streptosporangiales</taxon>
        <taxon>Thermomonosporaceae</taxon>
        <taxon>Actinomadura</taxon>
    </lineage>
</organism>
<comment type="caution">
    <text evidence="8">The sequence shown here is derived from an EMBL/GenBank/DDBJ whole genome shotgun (WGS) entry which is preliminary data.</text>
</comment>
<dbReference type="InterPro" id="IPR004869">
    <property type="entry name" value="MMPL_dom"/>
</dbReference>
<keyword evidence="9" id="KW-1185">Reference proteome</keyword>
<feature type="transmembrane region" description="Helical" evidence="6">
    <location>
        <begin position="206"/>
        <end position="226"/>
    </location>
</feature>
<accession>A0ABW0ZQI8</accession>
<evidence type="ECO:0000256" key="3">
    <source>
        <dbReference type="ARBA" id="ARBA00022692"/>
    </source>
</evidence>
<gene>
    <name evidence="8" type="ORF">ACFPZN_07780</name>
</gene>
<comment type="subcellular location">
    <subcellularLocation>
        <location evidence="1">Cell membrane</location>
        <topology evidence="1">Multi-pass membrane protein</topology>
    </subcellularLocation>
</comment>
<evidence type="ECO:0000313" key="8">
    <source>
        <dbReference type="EMBL" id="MFC5745501.1"/>
    </source>
</evidence>
<dbReference type="PANTHER" id="PTHR33406">
    <property type="entry name" value="MEMBRANE PROTEIN MJ1562-RELATED"/>
    <property type="match status" value="1"/>
</dbReference>
<feature type="transmembrane region" description="Helical" evidence="6">
    <location>
        <begin position="181"/>
        <end position="199"/>
    </location>
</feature>
<feature type="domain" description="SSD" evidence="7">
    <location>
        <begin position="204"/>
        <end position="334"/>
    </location>
</feature>
<keyword evidence="4 6" id="KW-1133">Transmembrane helix</keyword>
<proteinExistence type="predicted"/>
<evidence type="ECO:0000256" key="2">
    <source>
        <dbReference type="ARBA" id="ARBA00022475"/>
    </source>
</evidence>
<keyword evidence="5 6" id="KW-0472">Membrane</keyword>
<dbReference type="Proteomes" id="UP001596074">
    <property type="component" value="Unassembled WGS sequence"/>
</dbReference>
<dbReference type="PROSITE" id="PS50156">
    <property type="entry name" value="SSD"/>
    <property type="match status" value="1"/>
</dbReference>
<dbReference type="RefSeq" id="WP_378281125.1">
    <property type="nucleotide sequence ID" value="NZ_JBHSON010000008.1"/>
</dbReference>
<dbReference type="InterPro" id="IPR050545">
    <property type="entry name" value="Mycobact_MmpL"/>
</dbReference>
<protein>
    <submittedName>
        <fullName evidence="8">MMPL family transporter</fullName>
    </submittedName>
</protein>
<feature type="transmembrane region" description="Helical" evidence="6">
    <location>
        <begin position="277"/>
        <end position="303"/>
    </location>
</feature>
<keyword evidence="2" id="KW-1003">Cell membrane</keyword>
<name>A0ABW0ZQI8_9ACTN</name>
<feature type="transmembrane region" description="Helical" evidence="6">
    <location>
        <begin position="232"/>
        <end position="256"/>
    </location>
</feature>
<keyword evidence="3 6" id="KW-0812">Transmembrane</keyword>
<dbReference type="EMBL" id="JBHSON010000008">
    <property type="protein sequence ID" value="MFC5745501.1"/>
    <property type="molecule type" value="Genomic_DNA"/>
</dbReference>
<evidence type="ECO:0000256" key="5">
    <source>
        <dbReference type="ARBA" id="ARBA00023136"/>
    </source>
</evidence>
<dbReference type="Gene3D" id="1.20.1640.10">
    <property type="entry name" value="Multidrug efflux transporter AcrB transmembrane domain"/>
    <property type="match status" value="1"/>
</dbReference>
<reference evidence="9" key="1">
    <citation type="journal article" date="2019" name="Int. J. Syst. Evol. Microbiol.">
        <title>The Global Catalogue of Microorganisms (GCM) 10K type strain sequencing project: providing services to taxonomists for standard genome sequencing and annotation.</title>
        <authorList>
            <consortium name="The Broad Institute Genomics Platform"/>
            <consortium name="The Broad Institute Genome Sequencing Center for Infectious Disease"/>
            <person name="Wu L."/>
            <person name="Ma J."/>
        </authorList>
    </citation>
    <scope>NUCLEOTIDE SEQUENCE [LARGE SCALE GENOMIC DNA]</scope>
    <source>
        <strain evidence="9">KCTC 42087</strain>
    </source>
</reference>
<dbReference type="SUPFAM" id="SSF82866">
    <property type="entry name" value="Multidrug efflux transporter AcrB transmembrane domain"/>
    <property type="match status" value="1"/>
</dbReference>
<dbReference type="InterPro" id="IPR000731">
    <property type="entry name" value="SSD"/>
</dbReference>